<dbReference type="AlphaFoldDB" id="A0A552JNL4"/>
<proteinExistence type="predicted"/>
<evidence type="ECO:0000313" key="2">
    <source>
        <dbReference type="Proteomes" id="UP000320523"/>
    </source>
</evidence>
<name>A0A552JNL4_9CHRO</name>
<organism evidence="1 2">
    <name type="scientific">Microcystis wesenbergii Mw_QC_S_20081001_S30D</name>
    <dbReference type="NCBI Taxonomy" id="2486245"/>
    <lineage>
        <taxon>Bacteria</taxon>
        <taxon>Bacillati</taxon>
        <taxon>Cyanobacteriota</taxon>
        <taxon>Cyanophyceae</taxon>
        <taxon>Oscillatoriophycideae</taxon>
        <taxon>Chroococcales</taxon>
        <taxon>Microcystaceae</taxon>
        <taxon>Microcystis</taxon>
    </lineage>
</organism>
<accession>A0A552JNL4</accession>
<comment type="caution">
    <text evidence="1">The sequence shown here is derived from an EMBL/GenBank/DDBJ whole genome shotgun (WGS) entry which is preliminary data.</text>
</comment>
<evidence type="ECO:0000313" key="1">
    <source>
        <dbReference type="EMBL" id="TRU97308.1"/>
    </source>
</evidence>
<sequence length="304" mass="34167">MKLSFNTSAYQVTKNPIISAITISLSLPFMYFLDSKDTSILYGDTTASHPEPKALYQRESVTEEERKTKALDSRISKKWIPNAYLFDPKFYRKDNGDFDPNTKNAAKEDIQHFIDLVKQNLTNKKANIGIIALNDCARFAFALMRIMKYNGVVGQITSFESFTCDIATSRPSPVVADTFMLKYDEGAYHGITIVAKDDGGSFVGLEAHASKLRKYPDFHLYTSMADFVERNFLKDQKRTGQVQTIPNTAKEGIVPTYGLTVEEMGAAWSHLESLAKKDAKTIFKCLQAPEDPSVTTYVPALTRY</sequence>
<protein>
    <submittedName>
        <fullName evidence="1">Uncharacterized protein</fullName>
    </submittedName>
</protein>
<gene>
    <name evidence="1" type="ORF">EWV75_09285</name>
</gene>
<dbReference type="Proteomes" id="UP000320523">
    <property type="component" value="Unassembled WGS sequence"/>
</dbReference>
<dbReference type="EMBL" id="SFAT01000098">
    <property type="protein sequence ID" value="TRU97308.1"/>
    <property type="molecule type" value="Genomic_DNA"/>
</dbReference>
<reference evidence="1 2" key="1">
    <citation type="submission" date="2019-01" db="EMBL/GenBank/DDBJ databases">
        <title>Coherence of Microcystis species and biogeography revealed through population genomics.</title>
        <authorList>
            <person name="Perez-Carrascal O.M."/>
            <person name="Terrat Y."/>
            <person name="Giani A."/>
            <person name="Fortin N."/>
            <person name="Tromas N."/>
            <person name="Shapiro B.J."/>
        </authorList>
    </citation>
    <scope>NUCLEOTIDE SEQUENCE [LARGE SCALE GENOMIC DNA]</scope>
    <source>
        <strain evidence="1">Mw_QC_S_20081001_S30D</strain>
    </source>
</reference>